<accession>A0AAW1NWN0</accession>
<evidence type="ECO:0000256" key="4">
    <source>
        <dbReference type="ARBA" id="ARBA00022512"/>
    </source>
</evidence>
<dbReference type="Gene3D" id="2.40.40.10">
    <property type="entry name" value="RlpA-like domain"/>
    <property type="match status" value="1"/>
</dbReference>
<sequence>MKQWQWAATSTDFKLCVRTSGAPGGKLHQSSQLSARPYLSTQPPISPLCDAVTALSGWTSGIATNYGGPADGMSPYSPSFGTQEGACGYGLLSQQQWPYWSVAALSPSNSFYQAGPSGGCGECFEIQCMSTGEYANNCITGPNQVSIIVQITDVCPQCEANHIDLQALTYNKISPISTGRINMQYRRVQCVPPGKMSVVIDNNVGTNGWLRMFVSEAGGVGAVKQVQIRSSGSSSLWMNMQNTFGSAWEVPNAPTYPLDVNIISANDEAVTALQAITAPGQIGEVPTNVQFSIADPSDQSLTQPGGFTCAQQKAWGHRLAASHAHSRHRGACARKAG</sequence>
<proteinExistence type="inferred from homology"/>
<keyword evidence="10" id="KW-1185">Reference proteome</keyword>
<evidence type="ECO:0000256" key="6">
    <source>
        <dbReference type="ARBA" id="ARBA00023136"/>
    </source>
</evidence>
<dbReference type="Proteomes" id="UP001465755">
    <property type="component" value="Unassembled WGS sequence"/>
</dbReference>
<feature type="domain" description="Expansin-like EG45" evidence="7">
    <location>
        <begin position="84"/>
        <end position="195"/>
    </location>
</feature>
<dbReference type="InterPro" id="IPR007117">
    <property type="entry name" value="Expansin_CBD"/>
</dbReference>
<dbReference type="GO" id="GO:0016020">
    <property type="term" value="C:membrane"/>
    <property type="evidence" value="ECO:0007669"/>
    <property type="project" value="UniProtKB-SubCell"/>
</dbReference>
<dbReference type="SUPFAM" id="SSF49590">
    <property type="entry name" value="PHL pollen allergen"/>
    <property type="match status" value="1"/>
</dbReference>
<dbReference type="Pfam" id="PF01357">
    <property type="entry name" value="Expansin_C"/>
    <property type="match status" value="1"/>
</dbReference>
<evidence type="ECO:0008006" key="11">
    <source>
        <dbReference type="Google" id="ProtNLM"/>
    </source>
</evidence>
<keyword evidence="4" id="KW-0134">Cell wall</keyword>
<dbReference type="SUPFAM" id="SSF50685">
    <property type="entry name" value="Barwin-like endoglucanases"/>
    <property type="match status" value="1"/>
</dbReference>
<comment type="similarity">
    <text evidence="3">Belongs to the expansin family. Expansin A subfamily.</text>
</comment>
<evidence type="ECO:0000259" key="8">
    <source>
        <dbReference type="PROSITE" id="PS50843"/>
    </source>
</evidence>
<keyword evidence="4" id="KW-0964">Secreted</keyword>
<dbReference type="PRINTS" id="PR01225">
    <property type="entry name" value="EXPANSNFAMLY"/>
</dbReference>
<dbReference type="EMBL" id="JALJOQ010000078">
    <property type="protein sequence ID" value="KAK9800899.1"/>
    <property type="molecule type" value="Genomic_DNA"/>
</dbReference>
<keyword evidence="5" id="KW-0732">Signal</keyword>
<evidence type="ECO:0000313" key="10">
    <source>
        <dbReference type="Proteomes" id="UP001465755"/>
    </source>
</evidence>
<dbReference type="Pfam" id="PF03330">
    <property type="entry name" value="DPBB_1"/>
    <property type="match status" value="1"/>
</dbReference>
<evidence type="ECO:0000256" key="5">
    <source>
        <dbReference type="ARBA" id="ARBA00022729"/>
    </source>
</evidence>
<protein>
    <recommendedName>
        <fullName evidence="11">Expansin-like EG45 domain-containing protein</fullName>
    </recommendedName>
</protein>
<organism evidence="9 10">
    <name type="scientific">Symbiochloris irregularis</name>
    <dbReference type="NCBI Taxonomy" id="706552"/>
    <lineage>
        <taxon>Eukaryota</taxon>
        <taxon>Viridiplantae</taxon>
        <taxon>Chlorophyta</taxon>
        <taxon>core chlorophytes</taxon>
        <taxon>Trebouxiophyceae</taxon>
        <taxon>Trebouxiales</taxon>
        <taxon>Trebouxiaceae</taxon>
        <taxon>Symbiochloris</taxon>
    </lineage>
</organism>
<dbReference type="CDD" id="cd22271">
    <property type="entry name" value="DPBB_EXP_N-like"/>
    <property type="match status" value="1"/>
</dbReference>
<comment type="subcellular location">
    <subcellularLocation>
        <location evidence="1">Membrane</location>
        <topology evidence="1">Peripheral membrane protein</topology>
    </subcellularLocation>
    <subcellularLocation>
        <location evidence="2">Secreted</location>
        <location evidence="2">Cell wall</location>
    </subcellularLocation>
</comment>
<dbReference type="InterPro" id="IPR036749">
    <property type="entry name" value="Expansin_CBD_sf"/>
</dbReference>
<evidence type="ECO:0000259" key="7">
    <source>
        <dbReference type="PROSITE" id="PS50842"/>
    </source>
</evidence>
<gene>
    <name evidence="9" type="ORF">WJX73_008437</name>
</gene>
<name>A0AAW1NWN0_9CHLO</name>
<dbReference type="PROSITE" id="PS50842">
    <property type="entry name" value="EXPANSIN_EG45"/>
    <property type="match status" value="1"/>
</dbReference>
<dbReference type="Gene3D" id="2.60.40.760">
    <property type="entry name" value="Expansin, cellulose-binding-like domain"/>
    <property type="match status" value="1"/>
</dbReference>
<dbReference type="GO" id="GO:0009664">
    <property type="term" value="P:plant-type cell wall organization"/>
    <property type="evidence" value="ECO:0007669"/>
    <property type="project" value="InterPro"/>
</dbReference>
<dbReference type="PANTHER" id="PTHR31867">
    <property type="entry name" value="EXPANSIN-A15"/>
    <property type="match status" value="1"/>
</dbReference>
<dbReference type="InterPro" id="IPR002963">
    <property type="entry name" value="Expansin"/>
</dbReference>
<dbReference type="InterPro" id="IPR007118">
    <property type="entry name" value="Expan_Lol_pI"/>
</dbReference>
<feature type="domain" description="Expansin-like CBD" evidence="8">
    <location>
        <begin position="208"/>
        <end position="288"/>
    </location>
</feature>
<dbReference type="GO" id="GO:0005576">
    <property type="term" value="C:extracellular region"/>
    <property type="evidence" value="ECO:0007669"/>
    <property type="project" value="InterPro"/>
</dbReference>
<evidence type="ECO:0000256" key="2">
    <source>
        <dbReference type="ARBA" id="ARBA00004191"/>
    </source>
</evidence>
<evidence type="ECO:0000256" key="1">
    <source>
        <dbReference type="ARBA" id="ARBA00004170"/>
    </source>
</evidence>
<evidence type="ECO:0000256" key="3">
    <source>
        <dbReference type="ARBA" id="ARBA00005392"/>
    </source>
</evidence>
<dbReference type="InterPro" id="IPR009009">
    <property type="entry name" value="RlpA-like_DPBB"/>
</dbReference>
<dbReference type="InterPro" id="IPR007112">
    <property type="entry name" value="Expansin/allergen_DPBB_dom"/>
</dbReference>
<dbReference type="PROSITE" id="PS50843">
    <property type="entry name" value="EXPANSIN_CBD"/>
    <property type="match status" value="1"/>
</dbReference>
<comment type="caution">
    <text evidence="9">The sequence shown here is derived from an EMBL/GenBank/DDBJ whole genome shotgun (WGS) entry which is preliminary data.</text>
</comment>
<dbReference type="InterPro" id="IPR036908">
    <property type="entry name" value="RlpA-like_sf"/>
</dbReference>
<evidence type="ECO:0000313" key="9">
    <source>
        <dbReference type="EMBL" id="KAK9800899.1"/>
    </source>
</evidence>
<dbReference type="AlphaFoldDB" id="A0AAW1NWN0"/>
<reference evidence="9 10" key="1">
    <citation type="journal article" date="2024" name="Nat. Commun.">
        <title>Phylogenomics reveals the evolutionary origins of lichenization in chlorophyte algae.</title>
        <authorList>
            <person name="Puginier C."/>
            <person name="Libourel C."/>
            <person name="Otte J."/>
            <person name="Skaloud P."/>
            <person name="Haon M."/>
            <person name="Grisel S."/>
            <person name="Petersen M."/>
            <person name="Berrin J.G."/>
            <person name="Delaux P.M."/>
            <person name="Dal Grande F."/>
            <person name="Keller J."/>
        </authorList>
    </citation>
    <scope>NUCLEOTIDE SEQUENCE [LARGE SCALE GENOMIC DNA]</scope>
    <source>
        <strain evidence="9 10">SAG 2036</strain>
    </source>
</reference>
<keyword evidence="6" id="KW-0472">Membrane</keyword>